<dbReference type="SUPFAM" id="SSF52499">
    <property type="entry name" value="Isochorismatase-like hydrolases"/>
    <property type="match status" value="1"/>
</dbReference>
<dbReference type="EMBL" id="QUNG01000004">
    <property type="protein sequence ID" value="REG84304.1"/>
    <property type="molecule type" value="Genomic_DNA"/>
</dbReference>
<name>A0A3E0DN77_9GAMM</name>
<dbReference type="AlphaFoldDB" id="A0A3E0DN77"/>
<proteinExistence type="predicted"/>
<dbReference type="OrthoDB" id="9796958at2"/>
<dbReference type="Pfam" id="PF00857">
    <property type="entry name" value="Isochorismatase"/>
    <property type="match status" value="1"/>
</dbReference>
<evidence type="ECO:0000313" key="3">
    <source>
        <dbReference type="Proteomes" id="UP000256542"/>
    </source>
</evidence>
<protein>
    <submittedName>
        <fullName evidence="2">Nicotinamidase-related amidase</fullName>
    </submittedName>
</protein>
<dbReference type="Gene3D" id="3.40.50.850">
    <property type="entry name" value="Isochorismatase-like"/>
    <property type="match status" value="1"/>
</dbReference>
<dbReference type="PANTHER" id="PTHR14119">
    <property type="entry name" value="HYDROLASE"/>
    <property type="match status" value="1"/>
</dbReference>
<keyword evidence="3" id="KW-1185">Reference proteome</keyword>
<feature type="domain" description="Isochorismatase-like" evidence="1">
    <location>
        <begin position="8"/>
        <end position="156"/>
    </location>
</feature>
<dbReference type="InterPro" id="IPR036380">
    <property type="entry name" value="Isochorismatase-like_sf"/>
</dbReference>
<dbReference type="InterPro" id="IPR050993">
    <property type="entry name" value="Isochorismatase_domain"/>
</dbReference>
<evidence type="ECO:0000313" key="2">
    <source>
        <dbReference type="EMBL" id="REG84304.1"/>
    </source>
</evidence>
<comment type="caution">
    <text evidence="2">The sequence shown here is derived from an EMBL/GenBank/DDBJ whole genome shotgun (WGS) entry which is preliminary data.</text>
</comment>
<organism evidence="2 3">
    <name type="scientific">Marinomonas pollencensis</name>
    <dbReference type="NCBI Taxonomy" id="491954"/>
    <lineage>
        <taxon>Bacteria</taxon>
        <taxon>Pseudomonadati</taxon>
        <taxon>Pseudomonadota</taxon>
        <taxon>Gammaproteobacteria</taxon>
        <taxon>Oceanospirillales</taxon>
        <taxon>Oceanospirillaceae</taxon>
        <taxon>Marinomonas</taxon>
    </lineage>
</organism>
<dbReference type="PANTHER" id="PTHR14119:SF3">
    <property type="entry name" value="ISOCHORISMATASE DOMAIN-CONTAINING PROTEIN 2"/>
    <property type="match status" value="1"/>
</dbReference>
<evidence type="ECO:0000259" key="1">
    <source>
        <dbReference type="Pfam" id="PF00857"/>
    </source>
</evidence>
<accession>A0A3E0DN77</accession>
<dbReference type="Proteomes" id="UP000256542">
    <property type="component" value="Unassembled WGS sequence"/>
</dbReference>
<dbReference type="InterPro" id="IPR000868">
    <property type="entry name" value="Isochorismatase-like_dom"/>
</dbReference>
<reference evidence="2 3" key="1">
    <citation type="submission" date="2018-08" db="EMBL/GenBank/DDBJ databases">
        <title>Genomic Encyclopedia of Type Strains, Phase III (KMG-III): the genomes of soil and plant-associated and newly described type strains.</title>
        <authorList>
            <person name="Whitman W."/>
        </authorList>
    </citation>
    <scope>NUCLEOTIDE SEQUENCE [LARGE SCALE GENOMIC DNA]</scope>
    <source>
        <strain evidence="2 3">CECT 7375</strain>
    </source>
</reference>
<sequence length="180" mass="19829">MLVKETTGLIVVDIQGKLARQVYDSEFFICHCEKLIKAAQTLALPIIYLEQNPDKLGSTIEEIHSLLAPLAPIEKFTFNACEDAKFVEAVQAESQVTTWLVCGIETHICVYQTAIGLLDRGYGVHLVSDCVASRTQANKQLGITALMNKGAAITGLEMCLYELVKDSRAPEFRSLLGLIR</sequence>
<dbReference type="RefSeq" id="WP_115897205.1">
    <property type="nucleotide sequence ID" value="NZ_QUNG01000004.1"/>
</dbReference>
<gene>
    <name evidence="2" type="ORF">DFP81_104183</name>
</gene>